<organism evidence="1 2">
    <name type="scientific">Rohdeia mirabilis</name>
    <dbReference type="NCBI Taxonomy" id="2528008"/>
    <lineage>
        <taxon>Bacteria</taxon>
        <taxon>Pseudomonadati</taxon>
        <taxon>Planctomycetota</taxon>
        <taxon>Planctomycetia</taxon>
        <taxon>Planctomycetia incertae sedis</taxon>
        <taxon>Rohdeia</taxon>
    </lineage>
</organism>
<dbReference type="EMBL" id="CP036290">
    <property type="protein sequence ID" value="QDU84729.1"/>
    <property type="molecule type" value="Genomic_DNA"/>
</dbReference>
<keyword evidence="2" id="KW-1185">Reference proteome</keyword>
<proteinExistence type="predicted"/>
<dbReference type="AlphaFoldDB" id="A0A518CZS4"/>
<sequence>MGPAALVLPVLSALAIGLFVTERRRAVRAPALAPIAVPQAELAAWSGSLALDGGARLALRLSPLQPDPRRQAFDAARLAQRLELGPAEPWRLEVTLERTGAPLSGAAVEVALEGVRVIDREGVVSRALTTGATGPLATLLRSDAQATLEAGCTVQLVLWGREPHGSPRVGGLEVLAPSGSGIESRTIECALTTLELHEAELPASVARRR</sequence>
<protein>
    <submittedName>
        <fullName evidence="1">Uncharacterized protein</fullName>
    </submittedName>
</protein>
<evidence type="ECO:0000313" key="2">
    <source>
        <dbReference type="Proteomes" id="UP000319342"/>
    </source>
</evidence>
<gene>
    <name evidence="1" type="ORF">Pla163_18430</name>
</gene>
<reference evidence="1 2" key="1">
    <citation type="submission" date="2019-02" db="EMBL/GenBank/DDBJ databases">
        <title>Deep-cultivation of Planctomycetes and their phenomic and genomic characterization uncovers novel biology.</title>
        <authorList>
            <person name="Wiegand S."/>
            <person name="Jogler M."/>
            <person name="Boedeker C."/>
            <person name="Pinto D."/>
            <person name="Vollmers J."/>
            <person name="Rivas-Marin E."/>
            <person name="Kohn T."/>
            <person name="Peeters S.H."/>
            <person name="Heuer A."/>
            <person name="Rast P."/>
            <person name="Oberbeckmann S."/>
            <person name="Bunk B."/>
            <person name="Jeske O."/>
            <person name="Meyerdierks A."/>
            <person name="Storesund J.E."/>
            <person name="Kallscheuer N."/>
            <person name="Luecker S."/>
            <person name="Lage O.M."/>
            <person name="Pohl T."/>
            <person name="Merkel B.J."/>
            <person name="Hornburger P."/>
            <person name="Mueller R.-W."/>
            <person name="Bruemmer F."/>
            <person name="Labrenz M."/>
            <person name="Spormann A.M."/>
            <person name="Op den Camp H."/>
            <person name="Overmann J."/>
            <person name="Amann R."/>
            <person name="Jetten M.S.M."/>
            <person name="Mascher T."/>
            <person name="Medema M.H."/>
            <person name="Devos D.P."/>
            <person name="Kaster A.-K."/>
            <person name="Ovreas L."/>
            <person name="Rohde M."/>
            <person name="Galperin M.Y."/>
            <person name="Jogler C."/>
        </authorList>
    </citation>
    <scope>NUCLEOTIDE SEQUENCE [LARGE SCALE GENOMIC DNA]</scope>
    <source>
        <strain evidence="1 2">Pla163</strain>
    </source>
</reference>
<evidence type="ECO:0000313" key="1">
    <source>
        <dbReference type="EMBL" id="QDU84729.1"/>
    </source>
</evidence>
<name>A0A518CZS4_9BACT</name>
<dbReference type="Proteomes" id="UP000319342">
    <property type="component" value="Chromosome"/>
</dbReference>
<accession>A0A518CZS4</accession>